<keyword evidence="4" id="KW-0804">Transcription</keyword>
<keyword evidence="9" id="KW-1185">Reference proteome</keyword>
<dbReference type="Gene3D" id="1.20.5.170">
    <property type="match status" value="1"/>
</dbReference>
<evidence type="ECO:0000256" key="1">
    <source>
        <dbReference type="ARBA" id="ARBA00004123"/>
    </source>
</evidence>
<protein>
    <recommendedName>
        <fullName evidence="7">BZIP domain-containing protein</fullName>
    </recommendedName>
</protein>
<organism evidence="8 9">
    <name type="scientific">Coptotermes formosanus</name>
    <name type="common">Formosan subterranean termite</name>
    <dbReference type="NCBI Taxonomy" id="36987"/>
    <lineage>
        <taxon>Eukaryota</taxon>
        <taxon>Metazoa</taxon>
        <taxon>Ecdysozoa</taxon>
        <taxon>Arthropoda</taxon>
        <taxon>Hexapoda</taxon>
        <taxon>Insecta</taxon>
        <taxon>Pterygota</taxon>
        <taxon>Neoptera</taxon>
        <taxon>Polyneoptera</taxon>
        <taxon>Dictyoptera</taxon>
        <taxon>Blattodea</taxon>
        <taxon>Blattoidea</taxon>
        <taxon>Termitoidae</taxon>
        <taxon>Rhinotermitidae</taxon>
        <taxon>Coptotermes</taxon>
    </lineage>
</organism>
<dbReference type="SUPFAM" id="SSF57959">
    <property type="entry name" value="Leucine zipper domain"/>
    <property type="match status" value="1"/>
</dbReference>
<dbReference type="OrthoDB" id="6022300at2759"/>
<feature type="region of interest" description="Disordered" evidence="6">
    <location>
        <begin position="78"/>
        <end position="128"/>
    </location>
</feature>
<evidence type="ECO:0000313" key="9">
    <source>
        <dbReference type="Proteomes" id="UP000502823"/>
    </source>
</evidence>
<dbReference type="Pfam" id="PF07716">
    <property type="entry name" value="bZIP_2"/>
    <property type="match status" value="1"/>
</dbReference>
<evidence type="ECO:0000259" key="7">
    <source>
        <dbReference type="Pfam" id="PF07716"/>
    </source>
</evidence>
<dbReference type="InParanoid" id="A0A6L2Q2F0"/>
<proteinExistence type="predicted"/>
<dbReference type="PANTHER" id="PTHR11988">
    <property type="entry name" value="THYROTROPH EMBRYONIC FACTOR RELATED"/>
    <property type="match status" value="1"/>
</dbReference>
<evidence type="ECO:0000256" key="2">
    <source>
        <dbReference type="ARBA" id="ARBA00023015"/>
    </source>
</evidence>
<dbReference type="EMBL" id="BLKM01000844">
    <property type="protein sequence ID" value="GFG39041.1"/>
    <property type="molecule type" value="Genomic_DNA"/>
</dbReference>
<sequence length="128" mass="13927">MAHPYHQLLSPRLSELSPGGHNTELPSAGGIPSLALAPPAAAFMASPSILGAFQPYSPLLPMMADSKTNPLLTRALAGVGACGTPKRPRGEKKPIPEDQKDEKYYERRKRNNQAAKKSRDARKIREDQ</sequence>
<feature type="domain" description="BZIP" evidence="7">
    <location>
        <begin position="100"/>
        <end position="128"/>
    </location>
</feature>
<feature type="compositionally biased region" description="Basic and acidic residues" evidence="6">
    <location>
        <begin position="117"/>
        <end position="128"/>
    </location>
</feature>
<dbReference type="InterPro" id="IPR046347">
    <property type="entry name" value="bZIP_sf"/>
</dbReference>
<evidence type="ECO:0000256" key="3">
    <source>
        <dbReference type="ARBA" id="ARBA00023125"/>
    </source>
</evidence>
<dbReference type="CDD" id="cd14695">
    <property type="entry name" value="bZIP_HLF"/>
    <property type="match status" value="1"/>
</dbReference>
<dbReference type="GO" id="GO:0000978">
    <property type="term" value="F:RNA polymerase II cis-regulatory region sequence-specific DNA binding"/>
    <property type="evidence" value="ECO:0007669"/>
    <property type="project" value="TreeGrafter"/>
</dbReference>
<comment type="caution">
    <text evidence="8">The sequence shown here is derived from an EMBL/GenBank/DDBJ whole genome shotgun (WGS) entry which is preliminary data.</text>
</comment>
<evidence type="ECO:0000313" key="8">
    <source>
        <dbReference type="EMBL" id="GFG39041.1"/>
    </source>
</evidence>
<evidence type="ECO:0000256" key="4">
    <source>
        <dbReference type="ARBA" id="ARBA00023163"/>
    </source>
</evidence>
<name>A0A6L2Q2F0_COPFO</name>
<comment type="subcellular location">
    <subcellularLocation>
        <location evidence="1">Nucleus</location>
    </subcellularLocation>
</comment>
<feature type="region of interest" description="Disordered" evidence="6">
    <location>
        <begin position="1"/>
        <end position="32"/>
    </location>
</feature>
<feature type="compositionally biased region" description="Basic and acidic residues" evidence="6">
    <location>
        <begin position="91"/>
        <end position="105"/>
    </location>
</feature>
<dbReference type="PANTHER" id="PTHR11988:SF55">
    <property type="entry name" value="BZIP DOMAIN-CONTAINING PROTEIN"/>
    <property type="match status" value="1"/>
</dbReference>
<gene>
    <name evidence="8" type="ORF">Cfor_12838</name>
</gene>
<dbReference type="InterPro" id="IPR040223">
    <property type="entry name" value="PAR_bZIP"/>
</dbReference>
<dbReference type="InterPro" id="IPR004827">
    <property type="entry name" value="bZIP"/>
</dbReference>
<keyword evidence="2" id="KW-0805">Transcription regulation</keyword>
<accession>A0A6L2Q2F0</accession>
<evidence type="ECO:0000256" key="5">
    <source>
        <dbReference type="ARBA" id="ARBA00023242"/>
    </source>
</evidence>
<dbReference type="Proteomes" id="UP000502823">
    <property type="component" value="Unassembled WGS sequence"/>
</dbReference>
<feature type="non-terminal residue" evidence="8">
    <location>
        <position position="128"/>
    </location>
</feature>
<dbReference type="AlphaFoldDB" id="A0A6L2Q2F0"/>
<keyword evidence="5" id="KW-0539">Nucleus</keyword>
<dbReference type="GO" id="GO:0005634">
    <property type="term" value="C:nucleus"/>
    <property type="evidence" value="ECO:0007669"/>
    <property type="project" value="UniProtKB-SubCell"/>
</dbReference>
<reference evidence="9" key="1">
    <citation type="submission" date="2020-01" db="EMBL/GenBank/DDBJ databases">
        <title>Draft genome sequence of the Termite Coptotermes fromosanus.</title>
        <authorList>
            <person name="Itakura S."/>
            <person name="Yosikawa Y."/>
            <person name="Umezawa K."/>
        </authorList>
    </citation>
    <scope>NUCLEOTIDE SEQUENCE [LARGE SCALE GENOMIC DNA]</scope>
</reference>
<keyword evidence="3" id="KW-0238">DNA-binding</keyword>
<evidence type="ECO:0000256" key="6">
    <source>
        <dbReference type="SAM" id="MobiDB-lite"/>
    </source>
</evidence>
<dbReference type="GO" id="GO:0000981">
    <property type="term" value="F:DNA-binding transcription factor activity, RNA polymerase II-specific"/>
    <property type="evidence" value="ECO:0007669"/>
    <property type="project" value="TreeGrafter"/>
</dbReference>